<dbReference type="KEGG" id="aal:EP13_03325"/>
<feature type="active site" description="Proton acceptor" evidence="11">
    <location>
        <position position="198"/>
    </location>
</feature>
<keyword evidence="9 11" id="KW-0460">Magnesium</keyword>
<dbReference type="SUPFAM" id="SSF56112">
    <property type="entry name" value="Protein kinase-like (PK-like)"/>
    <property type="match status" value="1"/>
</dbReference>
<dbReference type="InterPro" id="IPR011009">
    <property type="entry name" value="Kinase-like_dom_sf"/>
</dbReference>
<dbReference type="GO" id="GO:0106310">
    <property type="term" value="F:protein serine kinase activity"/>
    <property type="evidence" value="ECO:0007669"/>
    <property type="project" value="RHEA"/>
</dbReference>
<comment type="subcellular location">
    <subcellularLocation>
        <location evidence="11">Cytoplasm</location>
    </subcellularLocation>
</comment>
<dbReference type="GO" id="GO:0005737">
    <property type="term" value="C:cytoplasm"/>
    <property type="evidence" value="ECO:0007669"/>
    <property type="project" value="UniProtKB-SubCell"/>
</dbReference>
<keyword evidence="10 11" id="KW-0346">Stress response</keyword>
<comment type="subunit">
    <text evidence="11">Monomer.</text>
</comment>
<keyword evidence="8 11" id="KW-0067">ATP-binding</keyword>
<evidence type="ECO:0000256" key="4">
    <source>
        <dbReference type="ARBA" id="ARBA00022679"/>
    </source>
</evidence>
<dbReference type="Gene3D" id="1.20.1270.170">
    <property type="match status" value="1"/>
</dbReference>
<dbReference type="PANTHER" id="PTHR39573">
    <property type="entry name" value="STRESS RESPONSE KINASE A"/>
    <property type="match status" value="1"/>
</dbReference>
<comment type="catalytic activity">
    <reaction evidence="11">
        <text>L-seryl-[protein] + ATP = O-phospho-L-seryl-[protein] + ADP + H(+)</text>
        <dbReference type="Rhea" id="RHEA:17989"/>
        <dbReference type="Rhea" id="RHEA-COMP:9863"/>
        <dbReference type="Rhea" id="RHEA-COMP:11604"/>
        <dbReference type="ChEBI" id="CHEBI:15378"/>
        <dbReference type="ChEBI" id="CHEBI:29999"/>
        <dbReference type="ChEBI" id="CHEBI:30616"/>
        <dbReference type="ChEBI" id="CHEBI:83421"/>
        <dbReference type="ChEBI" id="CHEBI:456216"/>
        <dbReference type="EC" id="2.7.11.1"/>
    </reaction>
</comment>
<keyword evidence="6 11" id="KW-0547">Nucleotide-binding</keyword>
<dbReference type="EMBL" id="CP008849">
    <property type="protein sequence ID" value="AIF97804.1"/>
    <property type="molecule type" value="Genomic_DNA"/>
</dbReference>
<evidence type="ECO:0000313" key="14">
    <source>
        <dbReference type="Proteomes" id="UP000056090"/>
    </source>
</evidence>
<reference evidence="13 14" key="1">
    <citation type="submission" date="2014-06" db="EMBL/GenBank/DDBJ databases">
        <title>Genomes of Alteromonas australica, a world apart.</title>
        <authorList>
            <person name="Gonzaga A."/>
            <person name="Lopez-Perez M."/>
            <person name="Rodriguez-Valera F."/>
        </authorList>
    </citation>
    <scope>NUCLEOTIDE SEQUENCE [LARGE SCALE GENOMIC DNA]</scope>
    <source>
        <strain evidence="13 14">H 17</strain>
    </source>
</reference>
<keyword evidence="2 11" id="KW-0723">Serine/threonine-protein kinase</keyword>
<dbReference type="Gene3D" id="3.30.200.70">
    <property type="match status" value="1"/>
</dbReference>
<dbReference type="Pfam" id="PF01636">
    <property type="entry name" value="APH"/>
    <property type="match status" value="1"/>
</dbReference>
<feature type="domain" description="Aminoglycoside phosphotransferase" evidence="12">
    <location>
        <begin position="34"/>
        <end position="255"/>
    </location>
</feature>
<dbReference type="GO" id="GO:0005524">
    <property type="term" value="F:ATP binding"/>
    <property type="evidence" value="ECO:0007669"/>
    <property type="project" value="UniProtKB-UniRule"/>
</dbReference>
<protein>
    <recommendedName>
        <fullName evidence="11">Stress response kinase A</fullName>
        <ecNumber evidence="11">2.7.11.1</ecNumber>
    </recommendedName>
    <alternativeName>
        <fullName evidence="11">Serine/threonine-protein kinase SrkA</fullName>
    </alternativeName>
</protein>
<comment type="similarity">
    <text evidence="11">Belongs to the SrkA/RdoA protein kinase family.</text>
</comment>
<dbReference type="PANTHER" id="PTHR39573:SF1">
    <property type="entry name" value="STRESS RESPONSE KINASE A"/>
    <property type="match status" value="1"/>
</dbReference>
<evidence type="ECO:0000256" key="11">
    <source>
        <dbReference type="HAMAP-Rule" id="MF_01497"/>
    </source>
</evidence>
<keyword evidence="7 11" id="KW-0418">Kinase</keyword>
<evidence type="ECO:0000256" key="2">
    <source>
        <dbReference type="ARBA" id="ARBA00022527"/>
    </source>
</evidence>
<dbReference type="GeneID" id="78253971"/>
<dbReference type="Proteomes" id="UP000056090">
    <property type="component" value="Chromosome"/>
</dbReference>
<evidence type="ECO:0000256" key="5">
    <source>
        <dbReference type="ARBA" id="ARBA00022723"/>
    </source>
</evidence>
<evidence type="ECO:0000256" key="9">
    <source>
        <dbReference type="ARBA" id="ARBA00022842"/>
    </source>
</evidence>
<comment type="cofactor">
    <cofactor evidence="11">
        <name>Mg(2+)</name>
        <dbReference type="ChEBI" id="CHEBI:18420"/>
    </cofactor>
</comment>
<dbReference type="InterPro" id="IPR032882">
    <property type="entry name" value="SrkA/RdoA"/>
</dbReference>
<dbReference type="EC" id="2.7.11.1" evidence="11"/>
<name>A0A075NTD7_9ALTE</name>
<dbReference type="GO" id="GO:0000287">
    <property type="term" value="F:magnesium ion binding"/>
    <property type="evidence" value="ECO:0007669"/>
    <property type="project" value="UniProtKB-UniRule"/>
</dbReference>
<evidence type="ECO:0000256" key="6">
    <source>
        <dbReference type="ARBA" id="ARBA00022741"/>
    </source>
</evidence>
<evidence type="ECO:0000256" key="3">
    <source>
        <dbReference type="ARBA" id="ARBA00022553"/>
    </source>
</evidence>
<keyword evidence="4 11" id="KW-0808">Transferase</keyword>
<evidence type="ECO:0000256" key="1">
    <source>
        <dbReference type="ARBA" id="ARBA00022490"/>
    </source>
</evidence>
<accession>A0A075NTD7</accession>
<evidence type="ECO:0000256" key="8">
    <source>
        <dbReference type="ARBA" id="ARBA00022840"/>
    </source>
</evidence>
<dbReference type="Gene3D" id="1.10.510.10">
    <property type="entry name" value="Transferase(Phosphotransferase) domain 1"/>
    <property type="match status" value="1"/>
</dbReference>
<keyword evidence="1 11" id="KW-0963">Cytoplasm</keyword>
<dbReference type="NCBIfam" id="NF008738">
    <property type="entry name" value="PRK11768.1"/>
    <property type="match status" value="1"/>
</dbReference>
<feature type="binding site" evidence="11">
    <location>
        <position position="214"/>
    </location>
    <ligand>
        <name>Mg(2+)</name>
        <dbReference type="ChEBI" id="CHEBI:18420"/>
    </ligand>
</feature>
<keyword evidence="14" id="KW-1185">Reference proteome</keyword>
<comment type="catalytic activity">
    <reaction evidence="11">
        <text>L-threonyl-[protein] + ATP = O-phospho-L-threonyl-[protein] + ADP + H(+)</text>
        <dbReference type="Rhea" id="RHEA:46608"/>
        <dbReference type="Rhea" id="RHEA-COMP:11060"/>
        <dbReference type="Rhea" id="RHEA-COMP:11605"/>
        <dbReference type="ChEBI" id="CHEBI:15378"/>
        <dbReference type="ChEBI" id="CHEBI:30013"/>
        <dbReference type="ChEBI" id="CHEBI:30616"/>
        <dbReference type="ChEBI" id="CHEBI:61977"/>
        <dbReference type="ChEBI" id="CHEBI:456216"/>
        <dbReference type="EC" id="2.7.11.1"/>
    </reaction>
</comment>
<feature type="active site" evidence="11">
    <location>
        <position position="214"/>
    </location>
</feature>
<keyword evidence="5 11" id="KW-0479">Metal-binding</keyword>
<comment type="function">
    <text evidence="11">A protein kinase that phosphorylates Ser and Thr residues. Probably acts to suppress the effects of stress linked to accumulation of reactive oxygen species. Probably involved in the extracytoplasmic stress response.</text>
</comment>
<dbReference type="HAMAP" id="MF_01497">
    <property type="entry name" value="SrkA_kinase"/>
    <property type="match status" value="1"/>
</dbReference>
<keyword evidence="3 11" id="KW-0597">Phosphoprotein</keyword>
<gene>
    <name evidence="11" type="primary">srkA</name>
    <name evidence="13" type="ORF">EP13_03325</name>
</gene>
<evidence type="ECO:0000256" key="7">
    <source>
        <dbReference type="ARBA" id="ARBA00022777"/>
    </source>
</evidence>
<dbReference type="GO" id="GO:0004674">
    <property type="term" value="F:protein serine/threonine kinase activity"/>
    <property type="evidence" value="ECO:0007669"/>
    <property type="project" value="UniProtKB-UniRule"/>
</dbReference>
<evidence type="ECO:0000256" key="10">
    <source>
        <dbReference type="ARBA" id="ARBA00023016"/>
    </source>
</evidence>
<feature type="site" description="ATP" evidence="11">
    <location>
        <position position="34"/>
    </location>
</feature>
<proteinExistence type="inferred from homology"/>
<feature type="binding site" evidence="11">
    <location>
        <position position="203"/>
    </location>
    <ligand>
        <name>Mg(2+)</name>
        <dbReference type="ChEBI" id="CHEBI:18420"/>
    </ligand>
</feature>
<sequence>MTDFSFSGLNPDTILDALEDQGIFLQSGLLALNSYENRVYQFQAEDNQRYVVKFYRPGRWTDTQIEEEHAFALELAENEIPIAAPLLINGETLHHHGDYRFTLFPSVGGRQFENDNLDQLEWMGRFIGRIHRVAQAKPFADRPAIDTQSYLDEPKRILENSQLLPDHLKTAFFAILNPVIEKASANYKSQGVIRLHGDCHPGNILWRDGPTFVDLDDCRMGPAIQDLWMMLSGDRQQQLLQLDTLVEAYEEFNEFDNSQLALIEPLRAMRMVHYMAWLSRRWEDPAFPRAFPWFADDKYWEGQILALKEQMSAMQEPPLKLGF</sequence>
<organism evidence="13 14">
    <name type="scientific">Alteromonas australica</name>
    <dbReference type="NCBI Taxonomy" id="589873"/>
    <lineage>
        <taxon>Bacteria</taxon>
        <taxon>Pseudomonadati</taxon>
        <taxon>Pseudomonadota</taxon>
        <taxon>Gammaproteobacteria</taxon>
        <taxon>Alteromonadales</taxon>
        <taxon>Alteromonadaceae</taxon>
        <taxon>Alteromonas/Salinimonas group</taxon>
        <taxon>Alteromonas</taxon>
    </lineage>
</organism>
<dbReference type="eggNOG" id="COG2334">
    <property type="taxonomic scope" value="Bacteria"/>
</dbReference>
<dbReference type="RefSeq" id="WP_044056009.1">
    <property type="nucleotide sequence ID" value="NZ_CBCSKJ010000001.1"/>
</dbReference>
<evidence type="ECO:0000259" key="12">
    <source>
        <dbReference type="Pfam" id="PF01636"/>
    </source>
</evidence>
<evidence type="ECO:0000313" key="13">
    <source>
        <dbReference type="EMBL" id="AIF97804.1"/>
    </source>
</evidence>
<dbReference type="AlphaFoldDB" id="A0A075NTD7"/>
<dbReference type="InterPro" id="IPR002575">
    <property type="entry name" value="Aminoglycoside_PTrfase"/>
</dbReference>